<reference evidence="1 2" key="1">
    <citation type="submission" date="2022-05" db="EMBL/GenBank/DDBJ databases">
        <authorList>
            <consortium name="Genoscope - CEA"/>
            <person name="William W."/>
        </authorList>
    </citation>
    <scope>NUCLEOTIDE SEQUENCE [LARGE SCALE GENOMIC DNA]</scope>
</reference>
<evidence type="ECO:0000313" key="1">
    <source>
        <dbReference type="EMBL" id="CAH3156839.1"/>
    </source>
</evidence>
<dbReference type="AlphaFoldDB" id="A0AAU9XT23"/>
<protein>
    <submittedName>
        <fullName evidence="1">Uncharacterized protein</fullName>
    </submittedName>
</protein>
<organism evidence="1 2">
    <name type="scientific">Pocillopora meandrina</name>
    <dbReference type="NCBI Taxonomy" id="46732"/>
    <lineage>
        <taxon>Eukaryota</taxon>
        <taxon>Metazoa</taxon>
        <taxon>Cnidaria</taxon>
        <taxon>Anthozoa</taxon>
        <taxon>Hexacorallia</taxon>
        <taxon>Scleractinia</taxon>
        <taxon>Astrocoeniina</taxon>
        <taxon>Pocilloporidae</taxon>
        <taxon>Pocillopora</taxon>
    </lineage>
</organism>
<dbReference type="EMBL" id="CALNXJ010000062">
    <property type="protein sequence ID" value="CAH3156839.1"/>
    <property type="molecule type" value="Genomic_DNA"/>
</dbReference>
<accession>A0AAU9XT23</accession>
<name>A0AAU9XT23_9CNID</name>
<keyword evidence="2" id="KW-1185">Reference proteome</keyword>
<sequence length="220" mass="24873">MASSSVPSRAFEIPHVLNDLLTISSGISSHDCFTQRRTRFFDGAFFFPAGVYSKGPVRVIQLRYFRRMLSLNGLLRHLSNGCRTGVRPPGITATSILRRSRSAFTDSVRWARKESQTSSDRSSPARIPWQTALLVERYSNSVWNSDVSWSANTFEDHGRWKFFAIGGDCECDCKAPLLGAARLHWNCSAATEFKGSARRKLESHRSFEAFHCFKETKDLP</sequence>
<gene>
    <name evidence="1" type="ORF">PMEA_00029689</name>
</gene>
<evidence type="ECO:0000313" key="2">
    <source>
        <dbReference type="Proteomes" id="UP001159428"/>
    </source>
</evidence>
<comment type="caution">
    <text evidence="1">The sequence shown here is derived from an EMBL/GenBank/DDBJ whole genome shotgun (WGS) entry which is preliminary data.</text>
</comment>
<proteinExistence type="predicted"/>
<dbReference type="Proteomes" id="UP001159428">
    <property type="component" value="Unassembled WGS sequence"/>
</dbReference>